<sequence length="245" mass="26532">MSRELLASQKNHSGIVLDPRTKLAVLTTIAVFILGGSYEGVMQYYIIVLAAIPLLLLLLAGKWKGAVLYLLIFGGSLCLELFGLSYLTGVANFIAVAIVGLFLRFTPGIVMGYFVVTTTTVSEFVAAMERLHLPQQITIPMSVIFRFFPTVAEEWSAIGDAMRMRGVRFGGGKAGSILEYRMVPMMICSVKIGEELSAAALTRGLGGPVKRTNICKIGFRAQDIVLLLICLGAFAAQVYVWAARG</sequence>
<feature type="transmembrane region" description="Helical" evidence="6">
    <location>
        <begin position="93"/>
        <end position="116"/>
    </location>
</feature>
<dbReference type="Proteomes" id="UP000679848">
    <property type="component" value="Chromosome"/>
</dbReference>
<evidence type="ECO:0000256" key="1">
    <source>
        <dbReference type="ARBA" id="ARBA00004141"/>
    </source>
</evidence>
<dbReference type="CDD" id="cd16914">
    <property type="entry name" value="EcfT"/>
    <property type="match status" value="1"/>
</dbReference>
<dbReference type="KEGG" id="pfaa:MM59RIKEN_05230"/>
<dbReference type="PANTHER" id="PTHR34857:SF2">
    <property type="entry name" value="SLL0384 PROTEIN"/>
    <property type="match status" value="1"/>
</dbReference>
<dbReference type="Pfam" id="PF02361">
    <property type="entry name" value="CbiQ"/>
    <property type="match status" value="1"/>
</dbReference>
<keyword evidence="2" id="KW-1003">Cell membrane</keyword>
<dbReference type="EMBL" id="AP023420">
    <property type="protein sequence ID" value="BCK83204.1"/>
    <property type="molecule type" value="Genomic_DNA"/>
</dbReference>
<feature type="transmembrane region" description="Helical" evidence="6">
    <location>
        <begin position="44"/>
        <end position="60"/>
    </location>
</feature>
<evidence type="ECO:0000256" key="4">
    <source>
        <dbReference type="ARBA" id="ARBA00022989"/>
    </source>
</evidence>
<gene>
    <name evidence="7" type="ORF">MM59RIKEN_05230</name>
</gene>
<dbReference type="GO" id="GO:0005886">
    <property type="term" value="C:plasma membrane"/>
    <property type="evidence" value="ECO:0007669"/>
    <property type="project" value="UniProtKB-ARBA"/>
</dbReference>
<evidence type="ECO:0000256" key="3">
    <source>
        <dbReference type="ARBA" id="ARBA00022692"/>
    </source>
</evidence>
<feature type="transmembrane region" description="Helical" evidence="6">
    <location>
        <begin position="224"/>
        <end position="242"/>
    </location>
</feature>
<dbReference type="PANTHER" id="PTHR34857">
    <property type="entry name" value="SLL0384 PROTEIN"/>
    <property type="match status" value="1"/>
</dbReference>
<evidence type="ECO:0000313" key="7">
    <source>
        <dbReference type="EMBL" id="BCK83204.1"/>
    </source>
</evidence>
<dbReference type="InterPro" id="IPR051611">
    <property type="entry name" value="ECF_transporter_component"/>
</dbReference>
<protein>
    <submittedName>
        <fullName evidence="7">Membrane protein</fullName>
    </submittedName>
</protein>
<evidence type="ECO:0000256" key="2">
    <source>
        <dbReference type="ARBA" id="ARBA00022475"/>
    </source>
</evidence>
<feature type="transmembrane region" description="Helical" evidence="6">
    <location>
        <begin position="67"/>
        <end position="87"/>
    </location>
</feature>
<name>A0A810Q5E1_9FIRM</name>
<organism evidence="7 8">
    <name type="scientific">Pusillibacter faecalis</name>
    <dbReference type="NCBI Taxonomy" id="2714358"/>
    <lineage>
        <taxon>Bacteria</taxon>
        <taxon>Bacillati</taxon>
        <taxon>Bacillota</taxon>
        <taxon>Clostridia</taxon>
        <taxon>Eubacteriales</taxon>
        <taxon>Oscillospiraceae</taxon>
        <taxon>Pusillibacter</taxon>
    </lineage>
</organism>
<comment type="subcellular location">
    <subcellularLocation>
        <location evidence="1">Membrane</location>
        <topology evidence="1">Multi-pass membrane protein</topology>
    </subcellularLocation>
</comment>
<keyword evidence="8" id="KW-1185">Reference proteome</keyword>
<keyword evidence="3 6" id="KW-0812">Transmembrane</keyword>
<dbReference type="RefSeq" id="WP_055181018.1">
    <property type="nucleotide sequence ID" value="NZ_AP023420.1"/>
</dbReference>
<proteinExistence type="predicted"/>
<dbReference type="InterPro" id="IPR003339">
    <property type="entry name" value="ABC/ECF_trnsptr_transmembrane"/>
</dbReference>
<evidence type="ECO:0000256" key="5">
    <source>
        <dbReference type="ARBA" id="ARBA00023136"/>
    </source>
</evidence>
<keyword evidence="5 6" id="KW-0472">Membrane</keyword>
<accession>A0A810Q5E1</accession>
<reference evidence="7" key="1">
    <citation type="submission" date="2020-09" db="EMBL/GenBank/DDBJ databases">
        <title>New species isolated from human feces.</title>
        <authorList>
            <person name="Kitahara M."/>
            <person name="Shigeno Y."/>
            <person name="Shime M."/>
            <person name="Matsumoto Y."/>
            <person name="Nakamura S."/>
            <person name="Motooka D."/>
            <person name="Fukuoka S."/>
            <person name="Nishikawa H."/>
            <person name="Benno Y."/>
        </authorList>
    </citation>
    <scope>NUCLEOTIDE SEQUENCE</scope>
    <source>
        <strain evidence="7">MM59</strain>
    </source>
</reference>
<evidence type="ECO:0000313" key="8">
    <source>
        <dbReference type="Proteomes" id="UP000679848"/>
    </source>
</evidence>
<evidence type="ECO:0000256" key="6">
    <source>
        <dbReference type="SAM" id="Phobius"/>
    </source>
</evidence>
<dbReference type="AlphaFoldDB" id="A0A810Q5E1"/>
<keyword evidence="4 6" id="KW-1133">Transmembrane helix</keyword>